<dbReference type="OrthoDB" id="310895at2759"/>
<gene>
    <name evidence="5" type="ORF">FACUT_11422</name>
</gene>
<reference evidence="5 6" key="1">
    <citation type="submission" date="2020-01" db="EMBL/GenBank/DDBJ databases">
        <title>Identification and distribution of gene clusters putatively required for synthesis of sphingolipid metabolism inhibitors in phylogenetically diverse species of the filamentous fungus Fusarium.</title>
        <authorList>
            <person name="Kim H.-S."/>
            <person name="Busman M."/>
            <person name="Brown D.W."/>
            <person name="Divon H."/>
            <person name="Uhlig S."/>
            <person name="Proctor R.H."/>
        </authorList>
    </citation>
    <scope>NUCLEOTIDE SEQUENCE [LARGE SCALE GENOMIC DNA]</scope>
    <source>
        <strain evidence="5 6">NRRL 13308</strain>
    </source>
</reference>
<dbReference type="AlphaFoldDB" id="A0A8H4JD23"/>
<dbReference type="InterPro" id="IPR015590">
    <property type="entry name" value="Aldehyde_DH_dom"/>
</dbReference>
<name>A0A8H4JD23_9HYPO</name>
<dbReference type="InterPro" id="IPR016162">
    <property type="entry name" value="Ald_DH_N"/>
</dbReference>
<feature type="domain" description="Aldehyde dehydrogenase" evidence="4">
    <location>
        <begin position="33"/>
        <end position="176"/>
    </location>
</feature>
<dbReference type="EC" id="1.2.1.3" evidence="2"/>
<comment type="caution">
    <text evidence="5">The sequence shown here is derived from an EMBL/GenBank/DDBJ whole genome shotgun (WGS) entry which is preliminary data.</text>
</comment>
<comment type="similarity">
    <text evidence="1">Belongs to the aldehyde dehydrogenase family.</text>
</comment>
<keyword evidence="6" id="KW-1185">Reference proteome</keyword>
<evidence type="ECO:0000256" key="3">
    <source>
        <dbReference type="ARBA" id="ARBA00049194"/>
    </source>
</evidence>
<evidence type="ECO:0000313" key="5">
    <source>
        <dbReference type="EMBL" id="KAF4419516.1"/>
    </source>
</evidence>
<dbReference type="SUPFAM" id="SSF53720">
    <property type="entry name" value="ALDH-like"/>
    <property type="match status" value="1"/>
</dbReference>
<comment type="catalytic activity">
    <reaction evidence="3">
        <text>an aldehyde + NAD(+) + H2O = a carboxylate + NADH + 2 H(+)</text>
        <dbReference type="Rhea" id="RHEA:16185"/>
        <dbReference type="ChEBI" id="CHEBI:15377"/>
        <dbReference type="ChEBI" id="CHEBI:15378"/>
        <dbReference type="ChEBI" id="CHEBI:17478"/>
        <dbReference type="ChEBI" id="CHEBI:29067"/>
        <dbReference type="ChEBI" id="CHEBI:57540"/>
        <dbReference type="ChEBI" id="CHEBI:57945"/>
        <dbReference type="EC" id="1.2.1.3"/>
    </reaction>
</comment>
<dbReference type="InterPro" id="IPR016161">
    <property type="entry name" value="Ald_DH/histidinol_DH"/>
</dbReference>
<evidence type="ECO:0000259" key="4">
    <source>
        <dbReference type="Pfam" id="PF00171"/>
    </source>
</evidence>
<dbReference type="Proteomes" id="UP000536711">
    <property type="component" value="Unassembled WGS sequence"/>
</dbReference>
<evidence type="ECO:0000313" key="6">
    <source>
        <dbReference type="Proteomes" id="UP000536711"/>
    </source>
</evidence>
<protein>
    <recommendedName>
        <fullName evidence="2">aldehyde dehydrogenase (NAD(+))</fullName>
        <ecNumber evidence="2">1.2.1.3</ecNumber>
    </recommendedName>
</protein>
<evidence type="ECO:0000256" key="1">
    <source>
        <dbReference type="ARBA" id="ARBA00009986"/>
    </source>
</evidence>
<dbReference type="EMBL" id="JAADJF010000379">
    <property type="protein sequence ID" value="KAF4419516.1"/>
    <property type="molecule type" value="Genomic_DNA"/>
</dbReference>
<evidence type="ECO:0000256" key="2">
    <source>
        <dbReference type="ARBA" id="ARBA00024226"/>
    </source>
</evidence>
<dbReference type="PANTHER" id="PTHR11699">
    <property type="entry name" value="ALDEHYDE DEHYDROGENASE-RELATED"/>
    <property type="match status" value="1"/>
</dbReference>
<dbReference type="GO" id="GO:0004029">
    <property type="term" value="F:aldehyde dehydrogenase (NAD+) activity"/>
    <property type="evidence" value="ECO:0007669"/>
    <property type="project" value="UniProtKB-EC"/>
</dbReference>
<proteinExistence type="inferred from homology"/>
<sequence>MAPVSVDLSAPNGHKWAQPVGIFINNEFVESKYARTPAVIAQVALASEKDFDKAVQAAVDAFSHPDWRRLSGTNRGKLMFRLADLMEENLSRLKGDVEDTIKIVRYYAGYADKSFGQVIDTGADKLAYILKEPIGVCGLVVPWNFPLNMAITKLAPSLCCDNTVILEPSSEVTPLSVL</sequence>
<dbReference type="Gene3D" id="3.40.605.10">
    <property type="entry name" value="Aldehyde Dehydrogenase, Chain A, domain 1"/>
    <property type="match status" value="1"/>
</dbReference>
<accession>A0A8H4JD23</accession>
<organism evidence="5 6">
    <name type="scientific">Fusarium acutatum</name>
    <dbReference type="NCBI Taxonomy" id="78861"/>
    <lineage>
        <taxon>Eukaryota</taxon>
        <taxon>Fungi</taxon>
        <taxon>Dikarya</taxon>
        <taxon>Ascomycota</taxon>
        <taxon>Pezizomycotina</taxon>
        <taxon>Sordariomycetes</taxon>
        <taxon>Hypocreomycetidae</taxon>
        <taxon>Hypocreales</taxon>
        <taxon>Nectriaceae</taxon>
        <taxon>Fusarium</taxon>
        <taxon>Fusarium fujikuroi species complex</taxon>
    </lineage>
</organism>
<dbReference type="Pfam" id="PF00171">
    <property type="entry name" value="Aldedh"/>
    <property type="match status" value="1"/>
</dbReference>